<feature type="binding site" evidence="12">
    <location>
        <position position="95"/>
    </location>
    <ligand>
        <name>ATP</name>
        <dbReference type="ChEBI" id="CHEBI:30616"/>
    </ligand>
</feature>
<feature type="binding site" evidence="12">
    <location>
        <position position="106"/>
    </location>
    <ligand>
        <name>ATP</name>
        <dbReference type="ChEBI" id="CHEBI:30616"/>
    </ligand>
</feature>
<keyword evidence="9 12" id="KW-0067">ATP-binding</keyword>
<dbReference type="AlphaFoldDB" id="A0A1F8FMW4"/>
<keyword evidence="10 12" id="KW-0460">Magnesium</keyword>
<comment type="subcellular location">
    <subcellularLocation>
        <location evidence="12">Cytoplasm</location>
    </subcellularLocation>
</comment>
<dbReference type="SUPFAM" id="SSF54919">
    <property type="entry name" value="Nucleoside diphosphate kinase, NDK"/>
    <property type="match status" value="1"/>
</dbReference>
<comment type="catalytic activity">
    <reaction evidence="12">
        <text>a 2'-deoxyribonucleoside 5'-diphosphate + ATP = a 2'-deoxyribonucleoside 5'-triphosphate + ADP</text>
        <dbReference type="Rhea" id="RHEA:44640"/>
        <dbReference type="ChEBI" id="CHEBI:30616"/>
        <dbReference type="ChEBI" id="CHEBI:61560"/>
        <dbReference type="ChEBI" id="CHEBI:73316"/>
        <dbReference type="ChEBI" id="CHEBI:456216"/>
        <dbReference type="EC" id="2.7.4.6"/>
    </reaction>
</comment>
<dbReference type="HAMAP" id="MF_00451">
    <property type="entry name" value="NDP_kinase"/>
    <property type="match status" value="1"/>
</dbReference>
<feature type="binding site" evidence="12">
    <location>
        <position position="89"/>
    </location>
    <ligand>
        <name>ATP</name>
        <dbReference type="ChEBI" id="CHEBI:30616"/>
    </ligand>
</feature>
<evidence type="ECO:0000256" key="1">
    <source>
        <dbReference type="ARBA" id="ARBA00001946"/>
    </source>
</evidence>
<evidence type="ECO:0000259" key="15">
    <source>
        <dbReference type="SMART" id="SM00562"/>
    </source>
</evidence>
<reference evidence="16 17" key="1">
    <citation type="journal article" date="2016" name="Nat. Commun.">
        <title>Thousands of microbial genomes shed light on interconnected biogeochemical processes in an aquifer system.</title>
        <authorList>
            <person name="Anantharaman K."/>
            <person name="Brown C.T."/>
            <person name="Hug L.A."/>
            <person name="Sharon I."/>
            <person name="Castelle C.J."/>
            <person name="Probst A.J."/>
            <person name="Thomas B.C."/>
            <person name="Singh A."/>
            <person name="Wilkins M.J."/>
            <person name="Karaoz U."/>
            <person name="Brodie E.L."/>
            <person name="Williams K.H."/>
            <person name="Hubbard S.S."/>
            <person name="Banfield J.F."/>
        </authorList>
    </citation>
    <scope>NUCLEOTIDE SEQUENCE [LARGE SCALE GENOMIC DNA]</scope>
</reference>
<dbReference type="InterPro" id="IPR036850">
    <property type="entry name" value="NDK-like_dom_sf"/>
</dbReference>
<dbReference type="Gene3D" id="3.30.70.141">
    <property type="entry name" value="Nucleoside diphosphate kinase-like domain"/>
    <property type="match status" value="1"/>
</dbReference>
<comment type="caution">
    <text evidence="16">The sequence shown here is derived from an EMBL/GenBank/DDBJ whole genome shotgun (WGS) entry which is preliminary data.</text>
</comment>
<dbReference type="GO" id="GO:0046872">
    <property type="term" value="F:metal ion binding"/>
    <property type="evidence" value="ECO:0007669"/>
    <property type="project" value="UniProtKB-KW"/>
</dbReference>
<evidence type="ECO:0000256" key="9">
    <source>
        <dbReference type="ARBA" id="ARBA00022840"/>
    </source>
</evidence>
<dbReference type="EMBL" id="MGJV01000038">
    <property type="protein sequence ID" value="OGN13649.1"/>
    <property type="molecule type" value="Genomic_DNA"/>
</dbReference>
<dbReference type="Proteomes" id="UP000176581">
    <property type="component" value="Unassembled WGS sequence"/>
</dbReference>
<dbReference type="CDD" id="cd04413">
    <property type="entry name" value="NDPk_I"/>
    <property type="match status" value="1"/>
</dbReference>
<evidence type="ECO:0000256" key="4">
    <source>
        <dbReference type="ARBA" id="ARBA00017632"/>
    </source>
</evidence>
<keyword evidence="5 12" id="KW-0808">Transferase</keyword>
<evidence type="ECO:0000313" key="16">
    <source>
        <dbReference type="EMBL" id="OGN13649.1"/>
    </source>
</evidence>
<evidence type="ECO:0000256" key="5">
    <source>
        <dbReference type="ARBA" id="ARBA00022679"/>
    </source>
</evidence>
<feature type="active site" description="Pros-phosphohistidine intermediate" evidence="12">
    <location>
        <position position="119"/>
    </location>
</feature>
<comment type="cofactor">
    <cofactor evidence="1 12">
        <name>Mg(2+)</name>
        <dbReference type="ChEBI" id="CHEBI:18420"/>
    </cofactor>
</comment>
<evidence type="ECO:0000256" key="12">
    <source>
        <dbReference type="HAMAP-Rule" id="MF_00451"/>
    </source>
</evidence>
<evidence type="ECO:0000256" key="6">
    <source>
        <dbReference type="ARBA" id="ARBA00022723"/>
    </source>
</evidence>
<keyword evidence="12" id="KW-0597">Phosphoprotein</keyword>
<feature type="binding site" evidence="12">
    <location>
        <position position="61"/>
    </location>
    <ligand>
        <name>ATP</name>
        <dbReference type="ChEBI" id="CHEBI:30616"/>
    </ligand>
</feature>
<feature type="binding site" evidence="12">
    <location>
        <position position="13"/>
    </location>
    <ligand>
        <name>ATP</name>
        <dbReference type="ChEBI" id="CHEBI:30616"/>
    </ligand>
</feature>
<dbReference type="GO" id="GO:0006183">
    <property type="term" value="P:GTP biosynthetic process"/>
    <property type="evidence" value="ECO:0007669"/>
    <property type="project" value="UniProtKB-UniRule"/>
</dbReference>
<evidence type="ECO:0000313" key="17">
    <source>
        <dbReference type="Proteomes" id="UP000176581"/>
    </source>
</evidence>
<sequence length="158" mass="18030">MANSFQKTLIILKPDAIHRGIVGEILDRFEQKGIRPVGMKMLKMTDLLLDKHYAQHKGKHFLPNLKKFMKSLPVILVILEGLDVVRVVRTMCGPTDGKNAPPGTIRGDYSMSTSATIIHASEDLKSAKREINIFFKKSEIFGYRRPDIHFYYAEDELK</sequence>
<feature type="domain" description="Nucleoside diphosphate kinase-like" evidence="15">
    <location>
        <begin position="5"/>
        <end position="142"/>
    </location>
</feature>
<name>A0A1F8FMW4_9BACT</name>
<dbReference type="GO" id="GO:0005524">
    <property type="term" value="F:ATP binding"/>
    <property type="evidence" value="ECO:0007669"/>
    <property type="project" value="UniProtKB-UniRule"/>
</dbReference>
<dbReference type="PROSITE" id="PS51374">
    <property type="entry name" value="NDPK_LIKE"/>
    <property type="match status" value="1"/>
</dbReference>
<keyword evidence="11 12" id="KW-0546">Nucleotide metabolism</keyword>
<dbReference type="FunFam" id="3.30.70.141:FF:000003">
    <property type="entry name" value="Nucleoside diphosphate kinase"/>
    <property type="match status" value="1"/>
</dbReference>
<dbReference type="InterPro" id="IPR001564">
    <property type="entry name" value="Nucleoside_diP_kinase"/>
</dbReference>
<accession>A0A1F8FMW4</accession>
<dbReference type="SMART" id="SM00562">
    <property type="entry name" value="NDK"/>
    <property type="match status" value="1"/>
</dbReference>
<gene>
    <name evidence="12" type="primary">ndk</name>
    <name evidence="16" type="ORF">A3J47_03070</name>
</gene>
<evidence type="ECO:0000256" key="14">
    <source>
        <dbReference type="RuleBase" id="RU004011"/>
    </source>
</evidence>
<protein>
    <recommendedName>
        <fullName evidence="4 12">Nucleoside diphosphate kinase</fullName>
        <shortName evidence="12">NDK</shortName>
        <shortName evidence="12">NDP kinase</shortName>
        <ecNumber evidence="3 12">2.7.4.6</ecNumber>
    </recommendedName>
    <alternativeName>
        <fullName evidence="12">Nucleoside-2-P kinase</fullName>
    </alternativeName>
</protein>
<evidence type="ECO:0000256" key="13">
    <source>
        <dbReference type="PROSITE-ProRule" id="PRU00706"/>
    </source>
</evidence>
<comment type="catalytic activity">
    <reaction evidence="12">
        <text>a ribonucleoside 5'-diphosphate + ATP = a ribonucleoside 5'-triphosphate + ADP</text>
        <dbReference type="Rhea" id="RHEA:18113"/>
        <dbReference type="ChEBI" id="CHEBI:30616"/>
        <dbReference type="ChEBI" id="CHEBI:57930"/>
        <dbReference type="ChEBI" id="CHEBI:61557"/>
        <dbReference type="ChEBI" id="CHEBI:456216"/>
        <dbReference type="EC" id="2.7.4.6"/>
    </reaction>
</comment>
<dbReference type="PANTHER" id="PTHR11349">
    <property type="entry name" value="NUCLEOSIDE DIPHOSPHATE KINASE"/>
    <property type="match status" value="1"/>
</dbReference>
<evidence type="ECO:0000256" key="3">
    <source>
        <dbReference type="ARBA" id="ARBA00012966"/>
    </source>
</evidence>
<evidence type="ECO:0000256" key="10">
    <source>
        <dbReference type="ARBA" id="ARBA00022842"/>
    </source>
</evidence>
<evidence type="ECO:0000256" key="11">
    <source>
        <dbReference type="ARBA" id="ARBA00023080"/>
    </source>
</evidence>
<comment type="caution">
    <text evidence="12 13">Lacks conserved residue(s) required for the propagation of feature annotation.</text>
</comment>
<dbReference type="GO" id="GO:0006241">
    <property type="term" value="P:CTP biosynthetic process"/>
    <property type="evidence" value="ECO:0007669"/>
    <property type="project" value="UniProtKB-UniRule"/>
</dbReference>
<evidence type="ECO:0000256" key="7">
    <source>
        <dbReference type="ARBA" id="ARBA00022741"/>
    </source>
</evidence>
<keyword evidence="8 12" id="KW-0418">Kinase</keyword>
<dbReference type="GO" id="GO:0004550">
    <property type="term" value="F:nucleoside diphosphate kinase activity"/>
    <property type="evidence" value="ECO:0007669"/>
    <property type="project" value="UniProtKB-UniRule"/>
</dbReference>
<keyword evidence="6 12" id="KW-0479">Metal-binding</keyword>
<comment type="function">
    <text evidence="12">Major role in the synthesis of nucleoside triphosphates other than ATP. The ATP gamma phosphate is transferred to the NDP beta phosphate via a ping-pong mechanism, using a phosphorylated active-site intermediate.</text>
</comment>
<dbReference type="InterPro" id="IPR034907">
    <property type="entry name" value="NDK-like_dom"/>
</dbReference>
<comment type="subunit">
    <text evidence="12">Homotetramer.</text>
</comment>
<organism evidence="16 17">
    <name type="scientific">Candidatus Yanofskybacteria bacterium RIFCSPHIGHO2_02_FULL_43_22</name>
    <dbReference type="NCBI Taxonomy" id="1802681"/>
    <lineage>
        <taxon>Bacteria</taxon>
        <taxon>Candidatus Yanofskyibacteriota</taxon>
    </lineage>
</organism>
<dbReference type="PRINTS" id="PR01243">
    <property type="entry name" value="NUCDPKINASE"/>
</dbReference>
<dbReference type="GO" id="GO:0006228">
    <property type="term" value="P:UTP biosynthetic process"/>
    <property type="evidence" value="ECO:0007669"/>
    <property type="project" value="UniProtKB-UniRule"/>
</dbReference>
<dbReference type="NCBIfam" id="NF001908">
    <property type="entry name" value="PRK00668.1"/>
    <property type="match status" value="1"/>
</dbReference>
<proteinExistence type="inferred from homology"/>
<keyword evidence="7 12" id="KW-0547">Nucleotide-binding</keyword>
<dbReference type="Pfam" id="PF00334">
    <property type="entry name" value="NDK"/>
    <property type="match status" value="1"/>
</dbReference>
<dbReference type="GO" id="GO:0005737">
    <property type="term" value="C:cytoplasm"/>
    <property type="evidence" value="ECO:0007669"/>
    <property type="project" value="UniProtKB-SubCell"/>
</dbReference>
<evidence type="ECO:0000256" key="2">
    <source>
        <dbReference type="ARBA" id="ARBA00008142"/>
    </source>
</evidence>
<keyword evidence="12" id="KW-0963">Cytoplasm</keyword>
<evidence type="ECO:0000256" key="8">
    <source>
        <dbReference type="ARBA" id="ARBA00022777"/>
    </source>
</evidence>
<comment type="similarity">
    <text evidence="2 12 13 14">Belongs to the NDK family.</text>
</comment>
<dbReference type="EC" id="2.7.4.6" evidence="3 12"/>